<dbReference type="SMART" id="SM00438">
    <property type="entry name" value="ZnF_NFX"/>
    <property type="match status" value="7"/>
</dbReference>
<keyword evidence="8" id="KW-0804">Transcription</keyword>
<evidence type="ECO:0000256" key="1">
    <source>
        <dbReference type="ARBA" id="ARBA00004123"/>
    </source>
</evidence>
<evidence type="ECO:0000313" key="13">
    <source>
        <dbReference type="Proteomes" id="UP000053558"/>
    </source>
</evidence>
<dbReference type="PANTHER" id="PTHR12360:SF12">
    <property type="entry name" value="TRANSCRIPTIONAL REPRESSOR NF-X1"/>
    <property type="match status" value="1"/>
</dbReference>
<dbReference type="InterPro" id="IPR034078">
    <property type="entry name" value="NFX1_fam"/>
</dbReference>
<dbReference type="GO" id="GO:0000981">
    <property type="term" value="F:DNA-binding transcription factor activity, RNA polymerase II-specific"/>
    <property type="evidence" value="ECO:0007669"/>
    <property type="project" value="TreeGrafter"/>
</dbReference>
<keyword evidence="7" id="KW-0805">Transcription regulation</keyword>
<dbReference type="InterPro" id="IPR000967">
    <property type="entry name" value="Znf_NFX1"/>
</dbReference>
<feature type="compositionally biased region" description="Pro residues" evidence="10">
    <location>
        <begin position="1141"/>
        <end position="1150"/>
    </location>
</feature>
<dbReference type="OMA" id="CPHPCDS"/>
<keyword evidence="4" id="KW-0677">Repeat</keyword>
<dbReference type="CDD" id="cd06008">
    <property type="entry name" value="NF-X1-zinc-finger"/>
    <property type="match status" value="4"/>
</dbReference>
<evidence type="ECO:0000313" key="12">
    <source>
        <dbReference type="EMBL" id="EIW85230.1"/>
    </source>
</evidence>
<feature type="domain" description="NF-X1-type" evidence="11">
    <location>
        <begin position="823"/>
        <end position="855"/>
    </location>
</feature>
<protein>
    <recommendedName>
        <fullName evidence="11">NF-X1-type domain-containing protein</fullName>
    </recommendedName>
</protein>
<feature type="domain" description="NF-X1-type" evidence="11">
    <location>
        <begin position="437"/>
        <end position="468"/>
    </location>
</feature>
<evidence type="ECO:0000256" key="6">
    <source>
        <dbReference type="ARBA" id="ARBA00022833"/>
    </source>
</evidence>
<keyword evidence="13" id="KW-1185">Reference proteome</keyword>
<dbReference type="GO" id="GO:0005634">
    <property type="term" value="C:nucleus"/>
    <property type="evidence" value="ECO:0007669"/>
    <property type="project" value="UniProtKB-SubCell"/>
</dbReference>
<dbReference type="EMBL" id="JH711574">
    <property type="protein sequence ID" value="EIW85230.1"/>
    <property type="molecule type" value="Genomic_DNA"/>
</dbReference>
<feature type="compositionally biased region" description="Polar residues" evidence="10">
    <location>
        <begin position="1072"/>
        <end position="1097"/>
    </location>
</feature>
<dbReference type="GO" id="GO:0008270">
    <property type="term" value="F:zinc ion binding"/>
    <property type="evidence" value="ECO:0007669"/>
    <property type="project" value="UniProtKB-KW"/>
</dbReference>
<evidence type="ECO:0000256" key="9">
    <source>
        <dbReference type="ARBA" id="ARBA00023242"/>
    </source>
</evidence>
<dbReference type="RefSeq" id="XP_007764781.1">
    <property type="nucleotide sequence ID" value="XM_007766591.1"/>
</dbReference>
<feature type="compositionally biased region" description="Polar residues" evidence="10">
    <location>
        <begin position="100"/>
        <end position="112"/>
    </location>
</feature>
<dbReference type="Pfam" id="PF01424">
    <property type="entry name" value="R3H"/>
    <property type="match status" value="1"/>
</dbReference>
<dbReference type="OrthoDB" id="6512771at2759"/>
<dbReference type="AlphaFoldDB" id="A0A5M3N1E8"/>
<feature type="region of interest" description="Disordered" evidence="10">
    <location>
        <begin position="1072"/>
        <end position="1162"/>
    </location>
</feature>
<feature type="compositionally biased region" description="Basic residues" evidence="10">
    <location>
        <begin position="142"/>
        <end position="153"/>
    </location>
</feature>
<feature type="domain" description="NF-X1-type" evidence="11">
    <location>
        <begin position="639"/>
        <end position="658"/>
    </location>
</feature>
<keyword evidence="3" id="KW-0479">Metal-binding</keyword>
<proteinExistence type="inferred from homology"/>
<feature type="region of interest" description="Disordered" evidence="10">
    <location>
        <begin position="1"/>
        <end position="156"/>
    </location>
</feature>
<feature type="domain" description="NF-X1-type" evidence="11">
    <location>
        <begin position="300"/>
        <end position="318"/>
    </location>
</feature>
<comment type="similarity">
    <text evidence="2">Belongs to the NFX1 family.</text>
</comment>
<feature type="compositionally biased region" description="Low complexity" evidence="10">
    <location>
        <begin position="1"/>
        <end position="17"/>
    </location>
</feature>
<dbReference type="PANTHER" id="PTHR12360">
    <property type="entry name" value="NUCLEAR TRANSCRIPTION FACTOR, X-BOX BINDING 1 NFX1"/>
    <property type="match status" value="1"/>
</dbReference>
<evidence type="ECO:0000256" key="10">
    <source>
        <dbReference type="SAM" id="MobiDB-lite"/>
    </source>
</evidence>
<feature type="domain" description="NF-X1-type" evidence="11">
    <location>
        <begin position="366"/>
        <end position="387"/>
    </location>
</feature>
<dbReference type="GO" id="GO:0000977">
    <property type="term" value="F:RNA polymerase II transcription regulatory region sequence-specific DNA binding"/>
    <property type="evidence" value="ECO:0007669"/>
    <property type="project" value="TreeGrafter"/>
</dbReference>
<comment type="caution">
    <text evidence="12">The sequence shown here is derived from an EMBL/GenBank/DDBJ whole genome shotgun (WGS) entry which is preliminary data.</text>
</comment>
<name>A0A5M3N1E8_CONPW</name>
<feature type="region of interest" description="Disordered" evidence="10">
    <location>
        <begin position="728"/>
        <end position="755"/>
    </location>
</feature>
<accession>A0A5M3N1E8</accession>
<sequence length="1162" mass="124079">MEAPVSSTAPEASSSNSRGTRSKRNPRPHDHSQSHLDQAQDQPSARGRGQGQGARGGPSRARGRGRGGQPGNRANPQPEGQQPGNRPKEKSHRTPAPTAGDSQTDRPGTLPTQDKKPHGRRAAKFKGSLTTATDDAPDASTHKKPAGKTHPPRRAAEPDTLAGRLAHALQTPPYADCPICFNSIHPAAPTWSCAPPTLGRADQTDEKPDTDSKDDCCWTTFHLKCIKSWASKSVKDLEAAWRARGEERPGEWRCPGCQARRMQVPSEYKCFCGQSTLTPSGSRNMAHSCAAPCARPRRLCTHSCPLPCHPGPCPPCNITVRQQCWCKKEERAWRCSEISRSHRSLDAISDQSGVSCAQVCDKPLSCGNPEHRCAMLCHPGPCTPCEEEEQVLCFCGKQTKRVKCGEDRQRAVSCSVEGENWEGRFMCDGACERPFACGTHTCSLSCHPPSSRPPTCPFDPVLMTNCPCGRISLGSGNEYLLVISATPNDPKDPSLPRDHKHPPPGYLPRTSCTTPVPTCLSLCTRPHAACGHPCEARCHPGQCPPCAVRLRRACRCGSHVREVVCGEEGEGRDWACGRVCNGMLNCRRHRCTRACCPLASLSAAAAGKRKAAAGALELDDDQDGGLHTCELICGKVLGCGNHTCERRDHRGVCGNCLRSEFTEMICPCSRTILDPPIPCGTRLECSYSCNRPQACGHPVVPHACHAASRIRASTGQEEWIVAGAEVPWAESDNPQQEPDDENVEQTEGGNRELEWQPSPCPPCPFLVRKQCACGKKEVDNVRCAQDRSRVSCGTVCGRLLACGYHSCSSTCHPPPCGACAAPCGKPRRSCLPAHHPCTAPCHAPASCPEDEPCLAPVTLTCACGRMRSVVPCMRATPSNNAGGRASADPDIREGALKCTPDCAAAKRRAQLAEALGIAPDKRGSPPALGQGRAITYSDELLVSARREGPKFVALAEKALADFVNGDRSTQVLPHMPPERRGLVQGLASVYRLDATMVDAEPHRSVQLGRRIDCRVPVPLLSQVVFGADSGEKKGLGRLTDLRGGKLPVAYGVSASGSSTPLTSTRPNAWTSVVSRPASSSTPPVASGWTTPRSSSPAPVTGRLDVVAASRHAAAARTSASALVTSGPPSRQRTPVTEPVSAPTPAPPPVPAEDVPNDWEDDA</sequence>
<dbReference type="GO" id="GO:0000122">
    <property type="term" value="P:negative regulation of transcription by RNA polymerase II"/>
    <property type="evidence" value="ECO:0007669"/>
    <property type="project" value="TreeGrafter"/>
</dbReference>
<dbReference type="KEGG" id="cput:CONPUDRAFT_135045"/>
<evidence type="ECO:0000259" key="11">
    <source>
        <dbReference type="SMART" id="SM00438"/>
    </source>
</evidence>
<dbReference type="InterPro" id="IPR036867">
    <property type="entry name" value="R3H_dom_sf"/>
</dbReference>
<dbReference type="GeneID" id="19200697"/>
<feature type="compositionally biased region" description="Polar residues" evidence="10">
    <location>
        <begin position="1122"/>
        <end position="1132"/>
    </location>
</feature>
<comment type="subcellular location">
    <subcellularLocation>
        <location evidence="1">Nucleus</location>
    </subcellularLocation>
</comment>
<keyword evidence="9" id="KW-0539">Nucleus</keyword>
<evidence type="ECO:0000256" key="7">
    <source>
        <dbReference type="ARBA" id="ARBA00023015"/>
    </source>
</evidence>
<feature type="domain" description="NF-X1-type" evidence="11">
    <location>
        <begin position="530"/>
        <end position="548"/>
    </location>
</feature>
<dbReference type="Proteomes" id="UP000053558">
    <property type="component" value="Unassembled WGS sequence"/>
</dbReference>
<evidence type="ECO:0000256" key="5">
    <source>
        <dbReference type="ARBA" id="ARBA00022771"/>
    </source>
</evidence>
<evidence type="ECO:0000256" key="2">
    <source>
        <dbReference type="ARBA" id="ARBA00007269"/>
    </source>
</evidence>
<keyword evidence="6" id="KW-0862">Zinc</keyword>
<keyword evidence="5" id="KW-0863">Zinc-finger</keyword>
<evidence type="ECO:0000256" key="4">
    <source>
        <dbReference type="ARBA" id="ARBA00022737"/>
    </source>
</evidence>
<evidence type="ECO:0000256" key="8">
    <source>
        <dbReference type="ARBA" id="ARBA00023163"/>
    </source>
</evidence>
<gene>
    <name evidence="12" type="ORF">CONPUDRAFT_135045</name>
</gene>
<evidence type="ECO:0000256" key="3">
    <source>
        <dbReference type="ARBA" id="ARBA00022723"/>
    </source>
</evidence>
<reference evidence="13" key="1">
    <citation type="journal article" date="2012" name="Science">
        <title>The Paleozoic origin of enzymatic lignin decomposition reconstructed from 31 fungal genomes.</title>
        <authorList>
            <person name="Floudas D."/>
            <person name="Binder M."/>
            <person name="Riley R."/>
            <person name="Barry K."/>
            <person name="Blanchette R.A."/>
            <person name="Henrissat B."/>
            <person name="Martinez A.T."/>
            <person name="Otillar R."/>
            <person name="Spatafora J.W."/>
            <person name="Yadav J.S."/>
            <person name="Aerts A."/>
            <person name="Benoit I."/>
            <person name="Boyd A."/>
            <person name="Carlson A."/>
            <person name="Copeland A."/>
            <person name="Coutinho P.M."/>
            <person name="de Vries R.P."/>
            <person name="Ferreira P."/>
            <person name="Findley K."/>
            <person name="Foster B."/>
            <person name="Gaskell J."/>
            <person name="Glotzer D."/>
            <person name="Gorecki P."/>
            <person name="Heitman J."/>
            <person name="Hesse C."/>
            <person name="Hori C."/>
            <person name="Igarashi K."/>
            <person name="Jurgens J.A."/>
            <person name="Kallen N."/>
            <person name="Kersten P."/>
            <person name="Kohler A."/>
            <person name="Kuees U."/>
            <person name="Kumar T.K.A."/>
            <person name="Kuo A."/>
            <person name="LaButti K."/>
            <person name="Larrondo L.F."/>
            <person name="Lindquist E."/>
            <person name="Ling A."/>
            <person name="Lombard V."/>
            <person name="Lucas S."/>
            <person name="Lundell T."/>
            <person name="Martin R."/>
            <person name="McLaughlin D.J."/>
            <person name="Morgenstern I."/>
            <person name="Morin E."/>
            <person name="Murat C."/>
            <person name="Nagy L.G."/>
            <person name="Nolan M."/>
            <person name="Ohm R.A."/>
            <person name="Patyshakuliyeva A."/>
            <person name="Rokas A."/>
            <person name="Ruiz-Duenas F.J."/>
            <person name="Sabat G."/>
            <person name="Salamov A."/>
            <person name="Samejima M."/>
            <person name="Schmutz J."/>
            <person name="Slot J.C."/>
            <person name="St John F."/>
            <person name="Stenlid J."/>
            <person name="Sun H."/>
            <person name="Sun S."/>
            <person name="Syed K."/>
            <person name="Tsang A."/>
            <person name="Wiebenga A."/>
            <person name="Young D."/>
            <person name="Pisabarro A."/>
            <person name="Eastwood D.C."/>
            <person name="Martin F."/>
            <person name="Cullen D."/>
            <person name="Grigoriev I.V."/>
            <person name="Hibbett D.S."/>
        </authorList>
    </citation>
    <scope>NUCLEOTIDE SEQUENCE [LARGE SCALE GENOMIC DNA]</scope>
    <source>
        <strain evidence="13">RWD-64-598 SS2</strain>
    </source>
</reference>
<organism evidence="12 13">
    <name type="scientific">Coniophora puteana (strain RWD-64-598)</name>
    <name type="common">Brown rot fungus</name>
    <dbReference type="NCBI Taxonomy" id="741705"/>
    <lineage>
        <taxon>Eukaryota</taxon>
        <taxon>Fungi</taxon>
        <taxon>Dikarya</taxon>
        <taxon>Basidiomycota</taxon>
        <taxon>Agaricomycotina</taxon>
        <taxon>Agaricomycetes</taxon>
        <taxon>Agaricomycetidae</taxon>
        <taxon>Boletales</taxon>
        <taxon>Coniophorineae</taxon>
        <taxon>Coniophoraceae</taxon>
        <taxon>Coniophora</taxon>
    </lineage>
</organism>
<feature type="compositionally biased region" description="Low complexity" evidence="10">
    <location>
        <begin position="1107"/>
        <end position="1121"/>
    </location>
</feature>
<feature type="domain" description="NF-X1-type" evidence="11">
    <location>
        <begin position="802"/>
        <end position="821"/>
    </location>
</feature>
<dbReference type="SUPFAM" id="SSF82708">
    <property type="entry name" value="R3H domain"/>
    <property type="match status" value="1"/>
</dbReference>
<dbReference type="InterPro" id="IPR001374">
    <property type="entry name" value="R3H_dom"/>
</dbReference>